<dbReference type="FunFam" id="3.40.50.720:FF:000047">
    <property type="entry name" value="NADP-dependent L-serine/L-allo-threonine dehydrogenase"/>
    <property type="match status" value="1"/>
</dbReference>
<evidence type="ECO:0000256" key="2">
    <source>
        <dbReference type="ARBA" id="ARBA00023002"/>
    </source>
</evidence>
<evidence type="ECO:0000256" key="1">
    <source>
        <dbReference type="ARBA" id="ARBA00006484"/>
    </source>
</evidence>
<dbReference type="PRINTS" id="PR00081">
    <property type="entry name" value="GDHRDH"/>
</dbReference>
<protein>
    <submittedName>
        <fullName evidence="4">CLUMA_CG005586, isoform A</fullName>
    </submittedName>
</protein>
<dbReference type="STRING" id="568069.A0A1J1HZN7"/>
<reference evidence="4 5" key="1">
    <citation type="submission" date="2015-04" db="EMBL/GenBank/DDBJ databases">
        <authorList>
            <person name="Syromyatnikov M.Y."/>
            <person name="Popov V.N."/>
        </authorList>
    </citation>
    <scope>NUCLEOTIDE SEQUENCE [LARGE SCALE GENOMIC DNA]</scope>
</reference>
<proteinExistence type="inferred from homology"/>
<dbReference type="Pfam" id="PF00106">
    <property type="entry name" value="adh_short"/>
    <property type="match status" value="1"/>
</dbReference>
<evidence type="ECO:0000313" key="5">
    <source>
        <dbReference type="Proteomes" id="UP000183832"/>
    </source>
</evidence>
<sequence length="258" mass="28324">MYKWHGRVGLVTGASSPVGMAICKDLVEHGMTICALARRKGVTKLEGLKRIMFGVKGKLLPLECDIKDESQIQAVFRWIGEKYDGIDLLINNANVMTKGLILDDNNTDELQHIMETNILGLCIITREAVKLMKQRSVERKDVGHIVNINSIFGHKVTATVPGTKPMNGMYPASKYAATAITECVRQELLFLNETVKITAICPGLVESDIVQSNANDEIVSIMPALAPKDVAAAIIYAISVKENVQIHEIVIKPVGEFL</sequence>
<dbReference type="InterPro" id="IPR002347">
    <property type="entry name" value="SDR_fam"/>
</dbReference>
<dbReference type="EMBL" id="CVRI01000021">
    <property type="protein sequence ID" value="CRK92006.1"/>
    <property type="molecule type" value="Genomic_DNA"/>
</dbReference>
<evidence type="ECO:0000313" key="4">
    <source>
        <dbReference type="EMBL" id="CRK92006.1"/>
    </source>
</evidence>
<dbReference type="PRINTS" id="PR00080">
    <property type="entry name" value="SDRFAMILY"/>
</dbReference>
<accession>A0A1J1HZN7</accession>
<keyword evidence="5" id="KW-1185">Reference proteome</keyword>
<dbReference type="InterPro" id="IPR036291">
    <property type="entry name" value="NAD(P)-bd_dom_sf"/>
</dbReference>
<evidence type="ECO:0000256" key="3">
    <source>
        <dbReference type="RuleBase" id="RU000363"/>
    </source>
</evidence>
<name>A0A1J1HZN7_9DIPT</name>
<dbReference type="Gene3D" id="3.40.50.720">
    <property type="entry name" value="NAD(P)-binding Rossmann-like Domain"/>
    <property type="match status" value="1"/>
</dbReference>
<dbReference type="SUPFAM" id="SSF51735">
    <property type="entry name" value="NAD(P)-binding Rossmann-fold domains"/>
    <property type="match status" value="1"/>
</dbReference>
<dbReference type="OrthoDB" id="1933717at2759"/>
<organism evidence="4 5">
    <name type="scientific">Clunio marinus</name>
    <dbReference type="NCBI Taxonomy" id="568069"/>
    <lineage>
        <taxon>Eukaryota</taxon>
        <taxon>Metazoa</taxon>
        <taxon>Ecdysozoa</taxon>
        <taxon>Arthropoda</taxon>
        <taxon>Hexapoda</taxon>
        <taxon>Insecta</taxon>
        <taxon>Pterygota</taxon>
        <taxon>Neoptera</taxon>
        <taxon>Endopterygota</taxon>
        <taxon>Diptera</taxon>
        <taxon>Nematocera</taxon>
        <taxon>Chironomoidea</taxon>
        <taxon>Chironomidae</taxon>
        <taxon>Clunio</taxon>
    </lineage>
</organism>
<dbReference type="AlphaFoldDB" id="A0A1J1HZN7"/>
<gene>
    <name evidence="4" type="primary">similar to Dehydrogenase</name>
    <name evidence="4" type="synonym">reductase SDR family member 11</name>
    <name evidence="4" type="ORF">CLUMA_CG005586</name>
</gene>
<dbReference type="PANTHER" id="PTHR43115:SF4">
    <property type="entry name" value="DEHYDROGENASE_REDUCTASE SDR FAMILY MEMBER 11"/>
    <property type="match status" value="1"/>
</dbReference>
<dbReference type="Proteomes" id="UP000183832">
    <property type="component" value="Unassembled WGS sequence"/>
</dbReference>
<dbReference type="PANTHER" id="PTHR43115">
    <property type="entry name" value="DEHYDROGENASE/REDUCTASE SDR FAMILY MEMBER 11"/>
    <property type="match status" value="1"/>
</dbReference>
<keyword evidence="2" id="KW-0560">Oxidoreductase</keyword>
<comment type="similarity">
    <text evidence="1 3">Belongs to the short-chain dehydrogenases/reductases (SDR) family.</text>
</comment>
<dbReference type="GO" id="GO:0016616">
    <property type="term" value="F:oxidoreductase activity, acting on the CH-OH group of donors, NAD or NADP as acceptor"/>
    <property type="evidence" value="ECO:0007669"/>
    <property type="project" value="UniProtKB-ARBA"/>
</dbReference>